<reference evidence="1" key="1">
    <citation type="submission" date="2023-10" db="EMBL/GenBank/DDBJ databases">
        <authorList>
            <person name="Rodriguez Cubillos JULIANA M."/>
            <person name="De Vega J."/>
        </authorList>
    </citation>
    <scope>NUCLEOTIDE SEQUENCE</scope>
</reference>
<protein>
    <submittedName>
        <fullName evidence="1">Uncharacterized protein</fullName>
    </submittedName>
</protein>
<comment type="caution">
    <text evidence="1">The sequence shown here is derived from an EMBL/GenBank/DDBJ whole genome shotgun (WGS) entry which is preliminary data.</text>
</comment>
<gene>
    <name evidence="1" type="ORF">MILVUS5_LOCUS38448</name>
</gene>
<evidence type="ECO:0000313" key="2">
    <source>
        <dbReference type="Proteomes" id="UP001177021"/>
    </source>
</evidence>
<organism evidence="1 2">
    <name type="scientific">Trifolium pratense</name>
    <name type="common">Red clover</name>
    <dbReference type="NCBI Taxonomy" id="57577"/>
    <lineage>
        <taxon>Eukaryota</taxon>
        <taxon>Viridiplantae</taxon>
        <taxon>Streptophyta</taxon>
        <taxon>Embryophyta</taxon>
        <taxon>Tracheophyta</taxon>
        <taxon>Spermatophyta</taxon>
        <taxon>Magnoliopsida</taxon>
        <taxon>eudicotyledons</taxon>
        <taxon>Gunneridae</taxon>
        <taxon>Pentapetalae</taxon>
        <taxon>rosids</taxon>
        <taxon>fabids</taxon>
        <taxon>Fabales</taxon>
        <taxon>Fabaceae</taxon>
        <taxon>Papilionoideae</taxon>
        <taxon>50 kb inversion clade</taxon>
        <taxon>NPAAA clade</taxon>
        <taxon>Hologalegina</taxon>
        <taxon>IRL clade</taxon>
        <taxon>Trifolieae</taxon>
        <taxon>Trifolium</taxon>
    </lineage>
</organism>
<name>A0ACB0M276_TRIPR</name>
<proteinExistence type="predicted"/>
<evidence type="ECO:0000313" key="1">
    <source>
        <dbReference type="EMBL" id="CAJ2675416.1"/>
    </source>
</evidence>
<keyword evidence="2" id="KW-1185">Reference proteome</keyword>
<sequence length="120" mass="13771">MNHGGVNATGLIFTAFQASHSMIVLPFGMKSSLFLFIYSSTSVLSISVHYSVNYRKNFVSYFCWFTDILIKFLQYNLLSLRIIMVVLGQALRLFFLFHMILVKYSENDKRIVSVFGVGCF</sequence>
<accession>A0ACB0M276</accession>
<dbReference type="EMBL" id="CASHSV030000716">
    <property type="protein sequence ID" value="CAJ2675416.1"/>
    <property type="molecule type" value="Genomic_DNA"/>
</dbReference>
<dbReference type="Proteomes" id="UP001177021">
    <property type="component" value="Unassembled WGS sequence"/>
</dbReference>